<feature type="domain" description="Histidine kinase" evidence="11">
    <location>
        <begin position="221"/>
        <end position="444"/>
    </location>
</feature>
<organism evidence="12 13">
    <name type="scientific">Ancylobacter moscoviensis</name>
    <dbReference type="NCBI Taxonomy" id="2597768"/>
    <lineage>
        <taxon>Bacteria</taxon>
        <taxon>Pseudomonadati</taxon>
        <taxon>Pseudomonadota</taxon>
        <taxon>Alphaproteobacteria</taxon>
        <taxon>Hyphomicrobiales</taxon>
        <taxon>Xanthobacteraceae</taxon>
        <taxon>Ancylobacter</taxon>
    </lineage>
</organism>
<dbReference type="Proteomes" id="UP000315321">
    <property type="component" value="Unassembled WGS sequence"/>
</dbReference>
<evidence type="ECO:0000313" key="12">
    <source>
        <dbReference type="EMBL" id="TSJ64411.1"/>
    </source>
</evidence>
<dbReference type="SUPFAM" id="SSF47384">
    <property type="entry name" value="Homodimeric domain of signal transducing histidine kinase"/>
    <property type="match status" value="1"/>
</dbReference>
<dbReference type="GO" id="GO:0016301">
    <property type="term" value="F:kinase activity"/>
    <property type="evidence" value="ECO:0007669"/>
    <property type="project" value="UniProtKB-KW"/>
</dbReference>
<dbReference type="Pfam" id="PF02518">
    <property type="entry name" value="HATPase_c"/>
    <property type="match status" value="1"/>
</dbReference>
<keyword evidence="4" id="KW-1003">Cell membrane</keyword>
<dbReference type="EMBL" id="VMBP01000001">
    <property type="protein sequence ID" value="TSJ64411.1"/>
    <property type="molecule type" value="Genomic_DNA"/>
</dbReference>
<dbReference type="EC" id="2.7.13.3" evidence="3"/>
<dbReference type="InterPro" id="IPR003661">
    <property type="entry name" value="HisK_dim/P_dom"/>
</dbReference>
<keyword evidence="7" id="KW-0547">Nucleotide-binding</keyword>
<dbReference type="Pfam" id="PF00512">
    <property type="entry name" value="HisKA"/>
    <property type="match status" value="1"/>
</dbReference>
<dbReference type="PANTHER" id="PTHR44936:SF10">
    <property type="entry name" value="SENSOR PROTEIN RSTB"/>
    <property type="match status" value="1"/>
</dbReference>
<dbReference type="InterPro" id="IPR005467">
    <property type="entry name" value="His_kinase_dom"/>
</dbReference>
<evidence type="ECO:0000256" key="2">
    <source>
        <dbReference type="ARBA" id="ARBA00004651"/>
    </source>
</evidence>
<dbReference type="InterPro" id="IPR003594">
    <property type="entry name" value="HATPase_dom"/>
</dbReference>
<dbReference type="InterPro" id="IPR047770">
    <property type="entry name" value="RegB"/>
</dbReference>
<name>A0ABY3DVF1_9HYPH</name>
<keyword evidence="9" id="KW-0067">ATP-binding</keyword>
<dbReference type="RefSeq" id="WP_144341568.1">
    <property type="nucleotide sequence ID" value="NZ_VMBP01000001.1"/>
</dbReference>
<dbReference type="PRINTS" id="PR00344">
    <property type="entry name" value="BCTRLSENSOR"/>
</dbReference>
<evidence type="ECO:0000256" key="5">
    <source>
        <dbReference type="ARBA" id="ARBA00022553"/>
    </source>
</evidence>
<dbReference type="InterPro" id="IPR050980">
    <property type="entry name" value="2C_sensor_his_kinase"/>
</dbReference>
<evidence type="ECO:0000256" key="7">
    <source>
        <dbReference type="ARBA" id="ARBA00022741"/>
    </source>
</evidence>
<keyword evidence="13" id="KW-1185">Reference proteome</keyword>
<comment type="caution">
    <text evidence="12">The sequence shown here is derived from an EMBL/GenBank/DDBJ whole genome shotgun (WGS) entry which is preliminary data.</text>
</comment>
<reference evidence="12 13" key="1">
    <citation type="submission" date="2019-07" db="EMBL/GenBank/DDBJ databases">
        <authorList>
            <person name="Grouzdev D.S."/>
        </authorList>
    </citation>
    <scope>NUCLEOTIDE SEQUENCE [LARGE SCALE GENOMIC DNA]</scope>
    <source>
        <strain evidence="12 13">3C</strain>
    </source>
</reference>
<keyword evidence="6" id="KW-0808">Transferase</keyword>
<comment type="subcellular location">
    <subcellularLocation>
        <location evidence="2">Cell membrane</location>
        <topology evidence="2">Multi-pass membrane protein</topology>
    </subcellularLocation>
</comment>
<gene>
    <name evidence="12" type="ORF">FO470_03785</name>
</gene>
<keyword evidence="10" id="KW-0812">Transmembrane</keyword>
<dbReference type="SUPFAM" id="SSF55874">
    <property type="entry name" value="ATPase domain of HSP90 chaperone/DNA topoisomerase II/histidine kinase"/>
    <property type="match status" value="1"/>
</dbReference>
<protein>
    <recommendedName>
        <fullName evidence="3">histidine kinase</fullName>
        <ecNumber evidence="3">2.7.13.3</ecNumber>
    </recommendedName>
</protein>
<accession>A0ABY3DVF1</accession>
<dbReference type="InterPro" id="IPR036890">
    <property type="entry name" value="HATPase_C_sf"/>
</dbReference>
<sequence length="461" mass="49366">MSLSLDHPIGERFFGLRLDTLIRLRWLAISGQTLAIVFVEWVLGFSLPIGACLAVVALSAWLNLALRLRNPGARRLSDAEAAWLLAYDILQLAALLFLTGGLANPFALLFLAPVLISATALSPRTTVLLGVLAAVCAALVGLWQMPLPWAGSGHLVGAAPLLPPLYLVANWLALAIAIAFMGVHAWRVAEETRELSEALAATELVLAREQHLSALDGLAAAAAHELGTPLATITVVAKELARSLPPDNPVSDDVRLVSEQAERCRAILRTLTSLGAGDAPFDRMPISHILEDVVAPHRNFGITIAVTLPARAAEGSDEPIIARNPGLLYGLGNIVENAVDFAESRVNIVANWTGEDVTITITDDGPGFPPELIDSIGAPYVTSRGRHRWRRDVEPESEEGQQGLGLGVFIAKTLLERSGAELAFVNRPPPAHGASVSVRWLRRLIDISGERDVVEEDTTKA</sequence>
<feature type="transmembrane region" description="Helical" evidence="10">
    <location>
        <begin position="165"/>
        <end position="186"/>
    </location>
</feature>
<evidence type="ECO:0000256" key="8">
    <source>
        <dbReference type="ARBA" id="ARBA00022777"/>
    </source>
</evidence>
<feature type="transmembrane region" description="Helical" evidence="10">
    <location>
        <begin position="128"/>
        <end position="145"/>
    </location>
</feature>
<feature type="transmembrane region" description="Helical" evidence="10">
    <location>
        <begin position="103"/>
        <end position="121"/>
    </location>
</feature>
<evidence type="ECO:0000313" key="13">
    <source>
        <dbReference type="Proteomes" id="UP000315321"/>
    </source>
</evidence>
<comment type="catalytic activity">
    <reaction evidence="1">
        <text>ATP + protein L-histidine = ADP + protein N-phospho-L-histidine.</text>
        <dbReference type="EC" id="2.7.13.3"/>
    </reaction>
</comment>
<keyword evidence="10" id="KW-0472">Membrane</keyword>
<dbReference type="CDD" id="cd00082">
    <property type="entry name" value="HisKA"/>
    <property type="match status" value="1"/>
</dbReference>
<feature type="transmembrane region" description="Helical" evidence="10">
    <location>
        <begin position="21"/>
        <end position="39"/>
    </location>
</feature>
<evidence type="ECO:0000256" key="6">
    <source>
        <dbReference type="ARBA" id="ARBA00022679"/>
    </source>
</evidence>
<dbReference type="PANTHER" id="PTHR44936">
    <property type="entry name" value="SENSOR PROTEIN CREC"/>
    <property type="match status" value="1"/>
</dbReference>
<evidence type="ECO:0000259" key="11">
    <source>
        <dbReference type="PROSITE" id="PS50109"/>
    </source>
</evidence>
<dbReference type="InterPro" id="IPR004358">
    <property type="entry name" value="Sig_transdc_His_kin-like_C"/>
</dbReference>
<evidence type="ECO:0000256" key="4">
    <source>
        <dbReference type="ARBA" id="ARBA00022475"/>
    </source>
</evidence>
<dbReference type="SMART" id="SM00388">
    <property type="entry name" value="HisKA"/>
    <property type="match status" value="1"/>
</dbReference>
<evidence type="ECO:0000256" key="3">
    <source>
        <dbReference type="ARBA" id="ARBA00012438"/>
    </source>
</evidence>
<evidence type="ECO:0000256" key="1">
    <source>
        <dbReference type="ARBA" id="ARBA00000085"/>
    </source>
</evidence>
<evidence type="ECO:0000256" key="9">
    <source>
        <dbReference type="ARBA" id="ARBA00022840"/>
    </source>
</evidence>
<evidence type="ECO:0000256" key="10">
    <source>
        <dbReference type="SAM" id="Phobius"/>
    </source>
</evidence>
<keyword evidence="8 12" id="KW-0418">Kinase</keyword>
<dbReference type="NCBIfam" id="NF033792">
    <property type="entry name" value="ActS_PrrB_HisK"/>
    <property type="match status" value="1"/>
</dbReference>
<keyword evidence="10" id="KW-1133">Transmembrane helix</keyword>
<feature type="transmembrane region" description="Helical" evidence="10">
    <location>
        <begin position="45"/>
        <end position="66"/>
    </location>
</feature>
<dbReference type="PROSITE" id="PS50109">
    <property type="entry name" value="HIS_KIN"/>
    <property type="match status" value="1"/>
</dbReference>
<dbReference type="Gene3D" id="1.10.287.130">
    <property type="match status" value="1"/>
</dbReference>
<dbReference type="Gene3D" id="3.30.565.10">
    <property type="entry name" value="Histidine kinase-like ATPase, C-terminal domain"/>
    <property type="match status" value="1"/>
</dbReference>
<dbReference type="InterPro" id="IPR036097">
    <property type="entry name" value="HisK_dim/P_sf"/>
</dbReference>
<dbReference type="SMART" id="SM00387">
    <property type="entry name" value="HATPase_c"/>
    <property type="match status" value="1"/>
</dbReference>
<keyword evidence="5" id="KW-0597">Phosphoprotein</keyword>
<proteinExistence type="predicted"/>